<accession>A0AC35TIU5</accession>
<evidence type="ECO:0000313" key="1">
    <source>
        <dbReference type="Proteomes" id="UP000095286"/>
    </source>
</evidence>
<dbReference type="WBParaSite" id="RSKR_0000103000.1">
    <property type="protein sequence ID" value="RSKR_0000103000.1"/>
    <property type="gene ID" value="RSKR_0000103000"/>
</dbReference>
<protein>
    <submittedName>
        <fullName evidence="2">BZIP domain-containing protein</fullName>
    </submittedName>
</protein>
<proteinExistence type="predicted"/>
<name>A0AC35TIU5_9BILA</name>
<sequence length="277" mass="31729">MSINAPITPSNNPNFEYDYEDGVNGEEKGNGIKELSVEEARVRRRQVNAERQRNKRRDESPTTRERRRAINADRQRQRRSAESPETRKRRLEANAAYQRRRRSDESPESKRRRKENEAGKRANRKSRSVTSNDEADTTSYDHSNESSSAPLSLDSSSPNDHNPIKHLPNLNERPLPQMVSLSHNVAQHQQPQQQQMILILPSENTNPINQNGHQQQQQQQDILHGSSHGTIITSMPEGQPCYFVTNPVQNQSYFPGAIFVQQQQQPQPTNLTNIANL</sequence>
<evidence type="ECO:0000313" key="2">
    <source>
        <dbReference type="WBParaSite" id="RSKR_0000103000.1"/>
    </source>
</evidence>
<reference evidence="2" key="1">
    <citation type="submission" date="2016-11" db="UniProtKB">
        <authorList>
            <consortium name="WormBaseParasite"/>
        </authorList>
    </citation>
    <scope>IDENTIFICATION</scope>
    <source>
        <strain evidence="2">KR3021</strain>
    </source>
</reference>
<dbReference type="Proteomes" id="UP000095286">
    <property type="component" value="Unplaced"/>
</dbReference>
<organism evidence="1 2">
    <name type="scientific">Rhabditophanes sp. KR3021</name>
    <dbReference type="NCBI Taxonomy" id="114890"/>
    <lineage>
        <taxon>Eukaryota</taxon>
        <taxon>Metazoa</taxon>
        <taxon>Ecdysozoa</taxon>
        <taxon>Nematoda</taxon>
        <taxon>Chromadorea</taxon>
        <taxon>Rhabditida</taxon>
        <taxon>Tylenchina</taxon>
        <taxon>Panagrolaimomorpha</taxon>
        <taxon>Strongyloidoidea</taxon>
        <taxon>Alloionematidae</taxon>
        <taxon>Rhabditophanes</taxon>
    </lineage>
</organism>